<dbReference type="InterPro" id="IPR019683">
    <property type="entry name" value="SirA"/>
</dbReference>
<keyword evidence="2" id="KW-1185">Reference proteome</keyword>
<sequence>MRQYDLYRIEKSVALYYYGRERKFFGLFKEYRDSEGEFRQIVEGQVNFITEMIPILPLHQLLKEGSKRKQPFYNEANLYWIRKDDESEDSAYMELSEKKITIHATGDHEIENVFFEILKKMDNFLAIDLENERYGWLKPWRERKYI</sequence>
<dbReference type="Gene3D" id="3.30.310.250">
    <property type="entry name" value="Sporulation inhibitor of replication protein SirA"/>
    <property type="match status" value="1"/>
</dbReference>
<organism evidence="1 2">
    <name type="scientific">Bacillus oleivorans</name>
    <dbReference type="NCBI Taxonomy" id="1448271"/>
    <lineage>
        <taxon>Bacteria</taxon>
        <taxon>Bacillati</taxon>
        <taxon>Bacillota</taxon>
        <taxon>Bacilli</taxon>
        <taxon>Bacillales</taxon>
        <taxon>Bacillaceae</taxon>
        <taxon>Bacillus</taxon>
    </lineage>
</organism>
<evidence type="ECO:0000313" key="1">
    <source>
        <dbReference type="EMBL" id="SNX75442.1"/>
    </source>
</evidence>
<dbReference type="RefSeq" id="WP_097160508.1">
    <property type="nucleotide sequence ID" value="NZ_JBEPMQ010000015.1"/>
</dbReference>
<evidence type="ECO:0000313" key="2">
    <source>
        <dbReference type="Proteomes" id="UP000219546"/>
    </source>
</evidence>
<dbReference type="OrthoDB" id="2736584at2"/>
<dbReference type="Pfam" id="PF10747">
    <property type="entry name" value="SirA"/>
    <property type="match status" value="1"/>
</dbReference>
<protein>
    <submittedName>
        <fullName evidence="1">Uncharacterized protein DUF2522</fullName>
    </submittedName>
</protein>
<reference evidence="1 2" key="1">
    <citation type="submission" date="2017-08" db="EMBL/GenBank/DDBJ databases">
        <authorList>
            <person name="de Groot N.N."/>
        </authorList>
    </citation>
    <scope>NUCLEOTIDE SEQUENCE [LARGE SCALE GENOMIC DNA]</scope>
    <source>
        <strain evidence="1 2">JC228</strain>
    </source>
</reference>
<dbReference type="Proteomes" id="UP000219546">
    <property type="component" value="Unassembled WGS sequence"/>
</dbReference>
<dbReference type="InterPro" id="IPR038449">
    <property type="entry name" value="SirA_sf"/>
</dbReference>
<proteinExistence type="predicted"/>
<dbReference type="EMBL" id="OAOP01000012">
    <property type="protein sequence ID" value="SNX75442.1"/>
    <property type="molecule type" value="Genomic_DNA"/>
</dbReference>
<accession>A0A285D6K4</accession>
<dbReference type="AlphaFoldDB" id="A0A285D6K4"/>
<name>A0A285D6K4_9BACI</name>
<gene>
    <name evidence="1" type="ORF">SAMN05877753_11285</name>
</gene>